<sequence>MPGSKGVDAADLQFMEFSAYVDKVLSEKGFVKAPSFQEAEIAIFFTYAIGDPQTYQYSYSVPTWGQTGIASSNTYGTVSSTGRTATYSGTTTYTPTYGVTGSTTQIGTNTVYSRFLFLDAYDTATYIKENKMVQVWKTNVVSTGSSGDLRLVIPYMVAAMKPYVGTNTRQKIEVEVLENSPEVKALRNEKATK</sequence>
<reference evidence="2" key="1">
    <citation type="journal article" date="2019" name="Int. J. Syst. Evol. Microbiol.">
        <title>The Global Catalogue of Microorganisms (GCM) 10K type strain sequencing project: providing services to taxonomists for standard genome sequencing and annotation.</title>
        <authorList>
            <consortium name="The Broad Institute Genomics Platform"/>
            <consortium name="The Broad Institute Genome Sequencing Center for Infectious Disease"/>
            <person name="Wu L."/>
            <person name="Ma J."/>
        </authorList>
    </citation>
    <scope>NUCLEOTIDE SEQUENCE [LARGE SCALE GENOMIC DNA]</scope>
    <source>
        <strain evidence="2">JCM 18715</strain>
    </source>
</reference>
<comment type="caution">
    <text evidence="1">The sequence shown here is derived from an EMBL/GenBank/DDBJ whole genome shotgun (WGS) entry which is preliminary data.</text>
</comment>
<organism evidence="1 2">
    <name type="scientific">Viridibacterium curvum</name>
    <dbReference type="NCBI Taxonomy" id="1101404"/>
    <lineage>
        <taxon>Bacteria</taxon>
        <taxon>Pseudomonadati</taxon>
        <taxon>Pseudomonadota</taxon>
        <taxon>Betaproteobacteria</taxon>
        <taxon>Rhodocyclales</taxon>
        <taxon>Rhodocyclaceae</taxon>
        <taxon>Viridibacterium</taxon>
    </lineage>
</organism>
<protein>
    <submittedName>
        <fullName evidence="1">Uncharacterized protein</fullName>
    </submittedName>
</protein>
<dbReference type="EMBL" id="BAABLD010000005">
    <property type="protein sequence ID" value="GAA5162153.1"/>
    <property type="molecule type" value="Genomic_DNA"/>
</dbReference>
<keyword evidence="2" id="KW-1185">Reference proteome</keyword>
<evidence type="ECO:0000313" key="2">
    <source>
        <dbReference type="Proteomes" id="UP001500547"/>
    </source>
</evidence>
<proteinExistence type="predicted"/>
<accession>A0ABP9QHV1</accession>
<name>A0ABP9QHV1_9RHOO</name>
<dbReference type="Proteomes" id="UP001500547">
    <property type="component" value="Unassembled WGS sequence"/>
</dbReference>
<evidence type="ECO:0000313" key="1">
    <source>
        <dbReference type="EMBL" id="GAA5162153.1"/>
    </source>
</evidence>
<gene>
    <name evidence="1" type="ORF">GCM10025770_12550</name>
</gene>